<dbReference type="Proteomes" id="UP001284601">
    <property type="component" value="Unassembled WGS sequence"/>
</dbReference>
<feature type="transmembrane region" description="Helical" evidence="7">
    <location>
        <begin position="35"/>
        <end position="57"/>
    </location>
</feature>
<evidence type="ECO:0000256" key="2">
    <source>
        <dbReference type="ARBA" id="ARBA00022448"/>
    </source>
</evidence>
<evidence type="ECO:0000256" key="4">
    <source>
        <dbReference type="ARBA" id="ARBA00022692"/>
    </source>
</evidence>
<proteinExistence type="inferred from homology"/>
<dbReference type="RefSeq" id="WP_318600265.1">
    <property type="nucleotide sequence ID" value="NZ_JAWSTH010000103.1"/>
</dbReference>
<evidence type="ECO:0000256" key="1">
    <source>
        <dbReference type="ARBA" id="ARBA00004651"/>
    </source>
</evidence>
<dbReference type="SUPFAM" id="SSF161098">
    <property type="entry name" value="MetI-like"/>
    <property type="match status" value="1"/>
</dbReference>
<name>A0ABU4HY48_9ACTN</name>
<feature type="transmembrane region" description="Helical" evidence="7">
    <location>
        <begin position="160"/>
        <end position="177"/>
    </location>
</feature>
<keyword evidence="2 7" id="KW-0813">Transport</keyword>
<reference evidence="10 11" key="2">
    <citation type="submission" date="2023-10" db="EMBL/GenBank/DDBJ databases">
        <authorList>
            <person name="Han X.F."/>
        </authorList>
    </citation>
    <scope>NUCLEOTIDE SEQUENCE [LARGE SCALE GENOMIC DNA]</scope>
    <source>
        <strain evidence="10 11">KCTC 39840</strain>
    </source>
</reference>
<gene>
    <name evidence="10" type="ORF">R7226_25805</name>
</gene>
<sequence>MSTTEAVLPPSRMRRFKRGGGAAAKPARAWWRAPTMLVGLTIAAIWVIVAIFGPLLAPHDPLAQEFAITQAPSGAHPFGTDELGRDILSRVIVAARNSLPLAVLLVVCAGGLGTALGVIAGYVGGWVDGVIMRLADLFSAFPAIVLAMVVTASLGPSTRNAVLALVTVTWPIYARVVRSLVLSIGQSEYVQAFRLHGASARRAMWKEILPNVVGPITVLATIYLADALLLLAGLSFLGLGTQPPTPEWGSMISVGTQYFQNWWMATFPGLAIFSAALAFNFIGDGLRDVFDPQSQVGSGARGSDPAAEEGDA</sequence>
<evidence type="ECO:0000256" key="5">
    <source>
        <dbReference type="ARBA" id="ARBA00022989"/>
    </source>
</evidence>
<feature type="transmembrane region" description="Helical" evidence="7">
    <location>
        <begin position="212"/>
        <end position="239"/>
    </location>
</feature>
<dbReference type="InterPro" id="IPR000515">
    <property type="entry name" value="MetI-like"/>
</dbReference>
<dbReference type="CDD" id="cd06261">
    <property type="entry name" value="TM_PBP2"/>
    <property type="match status" value="1"/>
</dbReference>
<keyword evidence="5 7" id="KW-1133">Transmembrane helix</keyword>
<dbReference type="EMBL" id="JAWSTH010000103">
    <property type="protein sequence ID" value="MDW5597794.1"/>
    <property type="molecule type" value="Genomic_DNA"/>
</dbReference>
<dbReference type="Pfam" id="PF00528">
    <property type="entry name" value="BPD_transp_1"/>
    <property type="match status" value="1"/>
</dbReference>
<evidence type="ECO:0000259" key="9">
    <source>
        <dbReference type="PROSITE" id="PS50928"/>
    </source>
</evidence>
<feature type="transmembrane region" description="Helical" evidence="7">
    <location>
        <begin position="259"/>
        <end position="282"/>
    </location>
</feature>
<comment type="caution">
    <text evidence="10">The sequence shown here is derived from an EMBL/GenBank/DDBJ whole genome shotgun (WGS) entry which is preliminary data.</text>
</comment>
<feature type="domain" description="ABC transmembrane type-1" evidence="9">
    <location>
        <begin position="95"/>
        <end position="283"/>
    </location>
</feature>
<evidence type="ECO:0000256" key="3">
    <source>
        <dbReference type="ARBA" id="ARBA00022475"/>
    </source>
</evidence>
<dbReference type="InterPro" id="IPR035906">
    <property type="entry name" value="MetI-like_sf"/>
</dbReference>
<keyword evidence="11" id="KW-1185">Reference proteome</keyword>
<evidence type="ECO:0000256" key="7">
    <source>
        <dbReference type="RuleBase" id="RU363032"/>
    </source>
</evidence>
<comment type="subcellular location">
    <subcellularLocation>
        <location evidence="1 7">Cell membrane</location>
        <topology evidence="1 7">Multi-pass membrane protein</topology>
    </subcellularLocation>
</comment>
<protein>
    <submittedName>
        <fullName evidence="10">ABC transporter permease</fullName>
    </submittedName>
</protein>
<dbReference type="InterPro" id="IPR025966">
    <property type="entry name" value="OppC_N"/>
</dbReference>
<dbReference type="PANTHER" id="PTHR43386:SF25">
    <property type="entry name" value="PEPTIDE ABC TRANSPORTER PERMEASE PROTEIN"/>
    <property type="match status" value="1"/>
</dbReference>
<reference evidence="11" key="1">
    <citation type="submission" date="2023-07" db="EMBL/GenBank/DDBJ databases">
        <title>Conexibacter stalactiti sp. nov., isolated from stalactites in a lava cave and emended description of the genus Conexibacter.</title>
        <authorList>
            <person name="Lee S.D."/>
        </authorList>
    </citation>
    <scope>NUCLEOTIDE SEQUENCE [LARGE SCALE GENOMIC DNA]</scope>
    <source>
        <strain evidence="11">KCTC 39840</strain>
    </source>
</reference>
<evidence type="ECO:0000256" key="8">
    <source>
        <dbReference type="SAM" id="MobiDB-lite"/>
    </source>
</evidence>
<keyword evidence="6 7" id="KW-0472">Membrane</keyword>
<feature type="transmembrane region" description="Helical" evidence="7">
    <location>
        <begin position="99"/>
        <end position="122"/>
    </location>
</feature>
<organism evidence="10 11">
    <name type="scientific">Conexibacter stalactiti</name>
    <dbReference type="NCBI Taxonomy" id="1940611"/>
    <lineage>
        <taxon>Bacteria</taxon>
        <taxon>Bacillati</taxon>
        <taxon>Actinomycetota</taxon>
        <taxon>Thermoleophilia</taxon>
        <taxon>Solirubrobacterales</taxon>
        <taxon>Conexibacteraceae</taxon>
        <taxon>Conexibacter</taxon>
    </lineage>
</organism>
<feature type="region of interest" description="Disordered" evidence="8">
    <location>
        <begin position="293"/>
        <end position="312"/>
    </location>
</feature>
<dbReference type="InterPro" id="IPR050366">
    <property type="entry name" value="BP-dependent_transpt_permease"/>
</dbReference>
<comment type="similarity">
    <text evidence="7">Belongs to the binding-protein-dependent transport system permease family.</text>
</comment>
<accession>A0ABU4HY48</accession>
<evidence type="ECO:0000313" key="11">
    <source>
        <dbReference type="Proteomes" id="UP001284601"/>
    </source>
</evidence>
<dbReference type="Pfam" id="PF12911">
    <property type="entry name" value="OppC_N"/>
    <property type="match status" value="1"/>
</dbReference>
<feature type="transmembrane region" description="Helical" evidence="7">
    <location>
        <begin position="134"/>
        <end position="154"/>
    </location>
</feature>
<keyword evidence="4 7" id="KW-0812">Transmembrane</keyword>
<dbReference type="Gene3D" id="1.10.3720.10">
    <property type="entry name" value="MetI-like"/>
    <property type="match status" value="1"/>
</dbReference>
<dbReference type="PANTHER" id="PTHR43386">
    <property type="entry name" value="OLIGOPEPTIDE TRANSPORT SYSTEM PERMEASE PROTEIN APPC"/>
    <property type="match status" value="1"/>
</dbReference>
<evidence type="ECO:0000313" key="10">
    <source>
        <dbReference type="EMBL" id="MDW5597794.1"/>
    </source>
</evidence>
<keyword evidence="3" id="KW-1003">Cell membrane</keyword>
<dbReference type="PROSITE" id="PS50928">
    <property type="entry name" value="ABC_TM1"/>
    <property type="match status" value="1"/>
</dbReference>
<evidence type="ECO:0000256" key="6">
    <source>
        <dbReference type="ARBA" id="ARBA00023136"/>
    </source>
</evidence>